<evidence type="ECO:0000313" key="1">
    <source>
        <dbReference type="EMBL" id="THV66641.1"/>
    </source>
</evidence>
<accession>A0A4S8S8M7</accession>
<evidence type="ECO:0000313" key="2">
    <source>
        <dbReference type="Proteomes" id="UP000304951"/>
    </source>
</evidence>
<protein>
    <submittedName>
        <fullName evidence="1">Uncharacterized protein</fullName>
    </submittedName>
</protein>
<dbReference type="AlphaFoldDB" id="A0A4S8S8M7"/>
<comment type="caution">
    <text evidence="1">The sequence shown here is derived from an EMBL/GenBank/DDBJ whole genome shotgun (WGS) entry which is preliminary data.</text>
</comment>
<sequence>MVALVFSAIRQVQLSTTMAELRAPHLPNEVYLHIANHLAACSEDHELFGLRLISQIFTQGVDDHFLRVYYANRMCPATLEGLRILRYMFQDLTLASSIQKLTMDEYIGIGCVDMVAYVKSIRDILQAKVGVENKTTLTVRSDGVSNHLRMKMLVRIIHAMHDLVMNSSNCAIDRLEFDMDAPCSMSEFDMYESERGTALYDPYIVSLSAWLFNELLHSEGPGRLDVLLRLHDNVDETAMTMTVKYSRADRRFECLAPLAMDHYTGLLALVRVHFYHCHIAELDIRNCCVDFSWLKSFVRYSSTTLGSVSLENIRMIEVNGRFSELQAALLECSGLQHVRFNMLHDDQSSRIIFMEVFEMHEGGGSGRMRDFIEATDFGLAATTDSTGT</sequence>
<gene>
    <name evidence="1" type="ORF">D6D28_08181</name>
</gene>
<organism evidence="1 2">
    <name type="scientific">Aureobasidium pullulans</name>
    <name type="common">Black yeast</name>
    <name type="synonym">Pullularia pullulans</name>
    <dbReference type="NCBI Taxonomy" id="5580"/>
    <lineage>
        <taxon>Eukaryota</taxon>
        <taxon>Fungi</taxon>
        <taxon>Dikarya</taxon>
        <taxon>Ascomycota</taxon>
        <taxon>Pezizomycotina</taxon>
        <taxon>Dothideomycetes</taxon>
        <taxon>Dothideomycetidae</taxon>
        <taxon>Dothideales</taxon>
        <taxon>Saccotheciaceae</taxon>
        <taxon>Aureobasidium</taxon>
    </lineage>
</organism>
<proteinExistence type="predicted"/>
<dbReference type="EMBL" id="QZAF01000500">
    <property type="protein sequence ID" value="THV66641.1"/>
    <property type="molecule type" value="Genomic_DNA"/>
</dbReference>
<name>A0A4S8S8M7_AURPU</name>
<reference evidence="1 2" key="1">
    <citation type="submission" date="2018-10" db="EMBL/GenBank/DDBJ databases">
        <title>Fifty Aureobasidium pullulans genomes reveal a recombining polyextremotolerant generalist.</title>
        <authorList>
            <person name="Gostincar C."/>
            <person name="Turk M."/>
            <person name="Zajc J."/>
            <person name="Gunde-Cimerman N."/>
        </authorList>
    </citation>
    <scope>NUCLEOTIDE SEQUENCE [LARGE SCALE GENOMIC DNA]</scope>
    <source>
        <strain evidence="1 2">EXF-11900</strain>
    </source>
</reference>
<dbReference type="Proteomes" id="UP000304951">
    <property type="component" value="Unassembled WGS sequence"/>
</dbReference>